<dbReference type="Gene3D" id="2.120.10.80">
    <property type="entry name" value="Kelch-type beta propeller"/>
    <property type="match status" value="1"/>
</dbReference>
<keyword evidence="6" id="KW-0067">ATP-binding</keyword>
<evidence type="ECO:0000256" key="9">
    <source>
        <dbReference type="ARBA" id="ARBA00081967"/>
    </source>
</evidence>
<evidence type="ECO:0000256" key="6">
    <source>
        <dbReference type="ARBA" id="ARBA00022840"/>
    </source>
</evidence>
<keyword evidence="3" id="KW-0808">Transferase</keyword>
<dbReference type="InterPro" id="IPR008145">
    <property type="entry name" value="GK/Ca_channel_bsu"/>
</dbReference>
<dbReference type="InterPro" id="IPR020590">
    <property type="entry name" value="Guanylate_kinase_CS"/>
</dbReference>
<dbReference type="PANTHER" id="PTHR23117">
    <property type="entry name" value="GUANYLATE KINASE-RELATED"/>
    <property type="match status" value="1"/>
</dbReference>
<dbReference type="NCBIfam" id="TIGR03263">
    <property type="entry name" value="guanyl_kin"/>
    <property type="match status" value="1"/>
</dbReference>
<protein>
    <recommendedName>
        <fullName evidence="8">Guanylate kinase 1</fullName>
        <ecNumber evidence="2">2.7.4.8</ecNumber>
    </recommendedName>
    <alternativeName>
        <fullName evidence="9">GMP kinase 1</fullName>
    </alternativeName>
</protein>
<evidence type="ECO:0000256" key="7">
    <source>
        <dbReference type="ARBA" id="ARBA00048594"/>
    </source>
</evidence>
<dbReference type="SUPFAM" id="SSF50965">
    <property type="entry name" value="Galactose oxidase, central domain"/>
    <property type="match status" value="1"/>
</dbReference>
<organism evidence="12 13">
    <name type="scientific">Capsicum baccatum</name>
    <name type="common">Peruvian pepper</name>
    <dbReference type="NCBI Taxonomy" id="33114"/>
    <lineage>
        <taxon>Eukaryota</taxon>
        <taxon>Viridiplantae</taxon>
        <taxon>Streptophyta</taxon>
        <taxon>Embryophyta</taxon>
        <taxon>Tracheophyta</taxon>
        <taxon>Spermatophyta</taxon>
        <taxon>Magnoliopsida</taxon>
        <taxon>eudicotyledons</taxon>
        <taxon>Gunneridae</taxon>
        <taxon>Pentapetalae</taxon>
        <taxon>asterids</taxon>
        <taxon>lamiids</taxon>
        <taxon>Solanales</taxon>
        <taxon>Solanaceae</taxon>
        <taxon>Solanoideae</taxon>
        <taxon>Capsiceae</taxon>
        <taxon>Capsicum</taxon>
    </lineage>
</organism>
<dbReference type="InterPro" id="IPR011043">
    <property type="entry name" value="Gal_Oxase/kelch_b-propeller"/>
</dbReference>
<dbReference type="Pfam" id="PF00625">
    <property type="entry name" value="Guanylate_kin"/>
    <property type="match status" value="1"/>
</dbReference>
<dbReference type="Gene3D" id="3.40.50.300">
    <property type="entry name" value="P-loop containing nucleotide triphosphate hydrolases"/>
    <property type="match status" value="1"/>
</dbReference>
<keyword evidence="13" id="KW-1185">Reference proteome</keyword>
<evidence type="ECO:0000256" key="8">
    <source>
        <dbReference type="ARBA" id="ARBA00067520"/>
    </source>
</evidence>
<gene>
    <name evidence="12" type="ORF">CQW23_24933</name>
</gene>
<dbReference type="EC" id="2.7.4.8" evidence="2"/>
<dbReference type="PROSITE" id="PS00856">
    <property type="entry name" value="GUANYLATE_KINASE_1"/>
    <property type="match status" value="1"/>
</dbReference>
<feature type="domain" description="Guanylate kinase-like" evidence="11">
    <location>
        <begin position="135"/>
        <end position="317"/>
    </location>
</feature>
<dbReference type="Proteomes" id="UP000224567">
    <property type="component" value="Unassembled WGS sequence"/>
</dbReference>
<dbReference type="FunFam" id="3.40.50.300:FF:000776">
    <property type="entry name" value="Guanylate kinase 2"/>
    <property type="match status" value="1"/>
</dbReference>
<comment type="similarity">
    <text evidence="1">Belongs to the guanylate kinase family.</text>
</comment>
<dbReference type="SUPFAM" id="SSF52540">
    <property type="entry name" value="P-loop containing nucleoside triphosphate hydrolases"/>
    <property type="match status" value="1"/>
</dbReference>
<dbReference type="AlphaFoldDB" id="A0A2G2VWB4"/>
<dbReference type="GO" id="GO:0005524">
    <property type="term" value="F:ATP binding"/>
    <property type="evidence" value="ECO:0007669"/>
    <property type="project" value="UniProtKB-KW"/>
</dbReference>
<dbReference type="InterPro" id="IPR027417">
    <property type="entry name" value="P-loop_NTPase"/>
</dbReference>
<dbReference type="HAMAP" id="MF_00328">
    <property type="entry name" value="Guanylate_kinase"/>
    <property type="match status" value="1"/>
</dbReference>
<name>A0A2G2VWB4_CAPBA</name>
<keyword evidence="4" id="KW-0547">Nucleotide-binding</keyword>
<feature type="non-terminal residue" evidence="12">
    <location>
        <position position="1"/>
    </location>
</feature>
<evidence type="ECO:0000256" key="10">
    <source>
        <dbReference type="SAM" id="Coils"/>
    </source>
</evidence>
<accession>A0A2G2VWB4</accession>
<dbReference type="STRING" id="33114.A0A2G2VWB4"/>
<evidence type="ECO:0000256" key="3">
    <source>
        <dbReference type="ARBA" id="ARBA00022679"/>
    </source>
</evidence>
<sequence>QGEAPAFYADNLPGDIQKKVDAQSECNETTIVVGSKIYLIDGVDHESGSTIGVRIFDKSSGEWINPTVLGTKPKSSKHHSAVLLNEDRVLVVRGNSDSSECLWFLEVGTPFVKEHEKNLGNEVVAWSKGVLGNAEKPIVISGPSGVGKGTLISKLMKEFPSTFGFSVSHTTRAPREKEQNGIHYHFTDRNVMEREIKDGKFLEFASVHGNLYGTSVEAVEVVADAGKICILDIDVQGARSVKATALDAIFIFISPPSFEELEKRLRARATETEEQIQKRLRNARAELEQGKSSGLFGHILVNDDLETCYEKLKDILYLRDGVKSACNTFPESVDLSIEHPVSKIDQKLMINCTAAEHEKASNNMYALNLSLIKGGAPGRTRGLNMYAVNPLTDDVNGTSHIPELNGIQF</sequence>
<comment type="catalytic activity">
    <reaction evidence="7">
        <text>GMP + ATP = GDP + ADP</text>
        <dbReference type="Rhea" id="RHEA:20780"/>
        <dbReference type="ChEBI" id="CHEBI:30616"/>
        <dbReference type="ChEBI" id="CHEBI:58115"/>
        <dbReference type="ChEBI" id="CHEBI:58189"/>
        <dbReference type="ChEBI" id="CHEBI:456216"/>
        <dbReference type="EC" id="2.7.4.8"/>
    </reaction>
</comment>
<dbReference type="GO" id="GO:0004385">
    <property type="term" value="F:GMP kinase activity"/>
    <property type="evidence" value="ECO:0007669"/>
    <property type="project" value="UniProtKB-EC"/>
</dbReference>
<dbReference type="InterPro" id="IPR017665">
    <property type="entry name" value="Guanylate_kinase"/>
</dbReference>
<keyword evidence="5 12" id="KW-0418">Kinase</keyword>
<evidence type="ECO:0000259" key="11">
    <source>
        <dbReference type="PROSITE" id="PS50052"/>
    </source>
</evidence>
<reference evidence="13" key="2">
    <citation type="journal article" date="2017" name="J. Anim. Genet.">
        <title>Multiple reference genome sequences of hot pepper reveal the massive evolution of plant disease resistance genes by retroduplication.</title>
        <authorList>
            <person name="Kim S."/>
            <person name="Park J."/>
            <person name="Yeom S.-I."/>
            <person name="Kim Y.-M."/>
            <person name="Seo E."/>
            <person name="Kim K.-T."/>
            <person name="Kim M.-S."/>
            <person name="Lee J.M."/>
            <person name="Cheong K."/>
            <person name="Shin H.-S."/>
            <person name="Kim S.-B."/>
            <person name="Han K."/>
            <person name="Lee J."/>
            <person name="Park M."/>
            <person name="Lee H.-A."/>
            <person name="Lee H.-Y."/>
            <person name="Lee Y."/>
            <person name="Oh S."/>
            <person name="Lee J.H."/>
            <person name="Choi E."/>
            <person name="Choi E."/>
            <person name="Lee S.E."/>
            <person name="Jeon J."/>
            <person name="Kim H."/>
            <person name="Choi G."/>
            <person name="Song H."/>
            <person name="Lee J."/>
            <person name="Lee S.-C."/>
            <person name="Kwon J.-K."/>
            <person name="Lee H.-Y."/>
            <person name="Koo N."/>
            <person name="Hong Y."/>
            <person name="Kim R.W."/>
            <person name="Kang W.-H."/>
            <person name="Huh J.H."/>
            <person name="Kang B.-C."/>
            <person name="Yang T.-J."/>
            <person name="Lee Y.-H."/>
            <person name="Bennetzen J.L."/>
            <person name="Choi D."/>
        </authorList>
    </citation>
    <scope>NUCLEOTIDE SEQUENCE [LARGE SCALE GENOMIC DNA]</scope>
    <source>
        <strain evidence="13">cv. PBC81</strain>
    </source>
</reference>
<evidence type="ECO:0000256" key="2">
    <source>
        <dbReference type="ARBA" id="ARBA00012961"/>
    </source>
</evidence>
<evidence type="ECO:0000313" key="12">
    <source>
        <dbReference type="EMBL" id="PHT37233.1"/>
    </source>
</evidence>
<dbReference type="SMART" id="SM00072">
    <property type="entry name" value="GuKc"/>
    <property type="match status" value="1"/>
</dbReference>
<dbReference type="InterPro" id="IPR015915">
    <property type="entry name" value="Kelch-typ_b-propeller"/>
</dbReference>
<evidence type="ECO:0000313" key="13">
    <source>
        <dbReference type="Proteomes" id="UP000224567"/>
    </source>
</evidence>
<feature type="coiled-coil region" evidence="10">
    <location>
        <begin position="266"/>
        <end position="293"/>
    </location>
</feature>
<comment type="caution">
    <text evidence="12">The sequence shown here is derived from an EMBL/GenBank/DDBJ whole genome shotgun (WGS) entry which is preliminary data.</text>
</comment>
<keyword evidence="10" id="KW-0175">Coiled coil</keyword>
<dbReference type="OrthoDB" id="6334211at2759"/>
<dbReference type="CDD" id="cd00071">
    <property type="entry name" value="GMPK"/>
    <property type="match status" value="1"/>
</dbReference>
<evidence type="ECO:0000256" key="4">
    <source>
        <dbReference type="ARBA" id="ARBA00022741"/>
    </source>
</evidence>
<reference evidence="12 13" key="1">
    <citation type="journal article" date="2017" name="Genome Biol.">
        <title>New reference genome sequences of hot pepper reveal the massive evolution of plant disease-resistance genes by retroduplication.</title>
        <authorList>
            <person name="Kim S."/>
            <person name="Park J."/>
            <person name="Yeom S.I."/>
            <person name="Kim Y.M."/>
            <person name="Seo E."/>
            <person name="Kim K.T."/>
            <person name="Kim M.S."/>
            <person name="Lee J.M."/>
            <person name="Cheong K."/>
            <person name="Shin H.S."/>
            <person name="Kim S.B."/>
            <person name="Han K."/>
            <person name="Lee J."/>
            <person name="Park M."/>
            <person name="Lee H.A."/>
            <person name="Lee H.Y."/>
            <person name="Lee Y."/>
            <person name="Oh S."/>
            <person name="Lee J.H."/>
            <person name="Choi E."/>
            <person name="Choi E."/>
            <person name="Lee S.E."/>
            <person name="Jeon J."/>
            <person name="Kim H."/>
            <person name="Choi G."/>
            <person name="Song H."/>
            <person name="Lee J."/>
            <person name="Lee S.C."/>
            <person name="Kwon J.K."/>
            <person name="Lee H.Y."/>
            <person name="Koo N."/>
            <person name="Hong Y."/>
            <person name="Kim R.W."/>
            <person name="Kang W.H."/>
            <person name="Huh J.H."/>
            <person name="Kang B.C."/>
            <person name="Yang T.J."/>
            <person name="Lee Y.H."/>
            <person name="Bennetzen J.L."/>
            <person name="Choi D."/>
        </authorList>
    </citation>
    <scope>NUCLEOTIDE SEQUENCE [LARGE SCALE GENOMIC DNA]</scope>
    <source>
        <strain evidence="13">cv. PBC81</strain>
    </source>
</reference>
<dbReference type="FunFam" id="3.30.63.10:FF:000002">
    <property type="entry name" value="Guanylate kinase 1"/>
    <property type="match status" value="1"/>
</dbReference>
<dbReference type="InterPro" id="IPR008144">
    <property type="entry name" value="Guanylate_kin-like_dom"/>
</dbReference>
<dbReference type="GO" id="GO:0005829">
    <property type="term" value="C:cytosol"/>
    <property type="evidence" value="ECO:0007669"/>
    <property type="project" value="TreeGrafter"/>
</dbReference>
<evidence type="ECO:0000256" key="1">
    <source>
        <dbReference type="ARBA" id="ARBA00005790"/>
    </source>
</evidence>
<proteinExistence type="inferred from homology"/>
<evidence type="ECO:0000256" key="5">
    <source>
        <dbReference type="ARBA" id="ARBA00022777"/>
    </source>
</evidence>
<dbReference type="PANTHER" id="PTHR23117:SF21">
    <property type="entry name" value="GUANYLATE KINASE"/>
    <property type="match status" value="1"/>
</dbReference>
<dbReference type="EMBL" id="MLFT02000010">
    <property type="protein sequence ID" value="PHT37233.1"/>
    <property type="molecule type" value="Genomic_DNA"/>
</dbReference>
<dbReference type="PROSITE" id="PS50052">
    <property type="entry name" value="GUANYLATE_KINASE_2"/>
    <property type="match status" value="1"/>
</dbReference>